<dbReference type="SUPFAM" id="SSF110581">
    <property type="entry name" value="Indigoidine synthase A-like"/>
    <property type="match status" value="1"/>
</dbReference>
<dbReference type="Gene3D" id="3.40.1790.10">
    <property type="entry name" value="Indigoidine synthase domain"/>
    <property type="match status" value="1"/>
</dbReference>
<dbReference type="STRING" id="703135.A0A2A9P0D5"/>
<gene>
    <name evidence="9" type="ORF">AMATHDRAFT_134818</name>
</gene>
<sequence length="788" mass="85064">MTFYHTFISTARSTSPHIRRASTWPQLKSSLERHAPIDVHPEVQEALAHDKPVVALETTLITHGFPQPRNFELGRSLENIVRSTGSIPATIGIIGGRVKVGLEECELQRLAERTHKPVKLSRRDIAAAITMNADGGTTCSATLIFAALAGIKVFATGGLGGVHRGGEHSMDISADLMELTRCPVGLVSAGVKSILDIGRTLEYLETLGVPVFSYGTSREFPAFFSRQSGFEAPWNVPDPLTAARVLHTQWKLGMGNGALIAVPIPEEHEAMGAEIQKAVDQAVAESEENGVNKRGKEATPWLLKRIGELTKGRSLSSNVALLENTALIGGQIAVQYHRLLNTEDVRCQRSVVPKNGKPSVVSYEKQNRWLPAKLVVVGSAAVDITAKAAPSDQATLLNSTVPGDVSLTLGGVARNITEAAHRVLASSPSPSVLPLLISPIGDDSFGRLLKTEISGLGMRTDGLLTDMTSHRTAVCNMVLNAGGGLVGGIADMEIARAFTAERVILPLIIKNKPKILAVDGNLSSSILTEIVKHCKENDIKVRIYPSEPTSIVKSSSILPAIVSCLDSNRSRIAPITFASPNLYELSHMYQVARSEPYNLLSRPAWWEAINQFHLGAAYRMDLEQLAKKKVCDEDHSKGTLAFLVDEGIAQMAVNLLPFFQHLVIKCGERGVLAVMHLPATHTGSWVNERSNPLNRYIVAHGSSSNVVVLQHFPAHILKTVINVTGAGDSFVGALLASLILEPNLFQNREALRKTMTDSQHAASLTLQSHLAVSPAILYEAICQPCNIQ</sequence>
<dbReference type="GO" id="GO:0016798">
    <property type="term" value="F:hydrolase activity, acting on glycosyl bonds"/>
    <property type="evidence" value="ECO:0007669"/>
    <property type="project" value="UniProtKB-KW"/>
</dbReference>
<dbReference type="PANTHER" id="PTHR42909:SF1">
    <property type="entry name" value="CARBOHYDRATE KINASE PFKB DOMAIN-CONTAINING PROTEIN"/>
    <property type="match status" value="1"/>
</dbReference>
<feature type="domain" description="Carbohydrate kinase PfkB" evidence="8">
    <location>
        <begin position="707"/>
        <end position="773"/>
    </location>
</feature>
<evidence type="ECO:0000256" key="7">
    <source>
        <dbReference type="ARBA" id="ARBA00023295"/>
    </source>
</evidence>
<evidence type="ECO:0000256" key="3">
    <source>
        <dbReference type="ARBA" id="ARBA00022777"/>
    </source>
</evidence>
<protein>
    <recommendedName>
        <fullName evidence="8">Carbohydrate kinase PfkB domain-containing protein</fullName>
    </recommendedName>
</protein>
<evidence type="ECO:0000313" key="9">
    <source>
        <dbReference type="EMBL" id="PFH54427.1"/>
    </source>
</evidence>
<name>A0A2A9P0D5_9AGAR</name>
<keyword evidence="6" id="KW-0456">Lyase</keyword>
<dbReference type="AlphaFoldDB" id="A0A2A9P0D5"/>
<dbReference type="InterPro" id="IPR022830">
    <property type="entry name" value="Indigdn_synthA-like"/>
</dbReference>
<keyword evidence="2" id="KW-0479">Metal-binding</keyword>
<dbReference type="GO" id="GO:0016301">
    <property type="term" value="F:kinase activity"/>
    <property type="evidence" value="ECO:0007669"/>
    <property type="project" value="UniProtKB-KW"/>
</dbReference>
<dbReference type="GO" id="GO:0046872">
    <property type="term" value="F:metal ion binding"/>
    <property type="evidence" value="ECO:0007669"/>
    <property type="project" value="UniProtKB-KW"/>
</dbReference>
<dbReference type="SUPFAM" id="SSF53613">
    <property type="entry name" value="Ribokinase-like"/>
    <property type="match status" value="1"/>
</dbReference>
<dbReference type="GO" id="GO:0004730">
    <property type="term" value="F:pseudouridylate synthase activity"/>
    <property type="evidence" value="ECO:0007669"/>
    <property type="project" value="InterPro"/>
</dbReference>
<keyword evidence="5" id="KW-0464">Manganese</keyword>
<dbReference type="Proteomes" id="UP000242287">
    <property type="component" value="Unassembled WGS sequence"/>
</dbReference>
<keyword evidence="10" id="KW-1185">Reference proteome</keyword>
<dbReference type="PROSITE" id="PS00584">
    <property type="entry name" value="PFKB_KINASES_2"/>
    <property type="match status" value="1"/>
</dbReference>
<dbReference type="InterPro" id="IPR011611">
    <property type="entry name" value="PfkB_dom"/>
</dbReference>
<evidence type="ECO:0000259" key="8">
    <source>
        <dbReference type="Pfam" id="PF00294"/>
    </source>
</evidence>
<keyword evidence="4" id="KW-0378">Hydrolase</keyword>
<evidence type="ECO:0000256" key="4">
    <source>
        <dbReference type="ARBA" id="ARBA00022801"/>
    </source>
</evidence>
<keyword evidence="7" id="KW-0326">Glycosidase</keyword>
<reference evidence="9 10" key="1">
    <citation type="submission" date="2014-02" db="EMBL/GenBank/DDBJ databases">
        <title>Transposable element dynamics among asymbiotic and ectomycorrhizal Amanita fungi.</title>
        <authorList>
            <consortium name="DOE Joint Genome Institute"/>
            <person name="Hess J."/>
            <person name="Skrede I."/>
            <person name="Wolfe B."/>
            <person name="LaButti K."/>
            <person name="Ohm R.A."/>
            <person name="Grigoriev I.V."/>
            <person name="Pringle A."/>
        </authorList>
    </citation>
    <scope>NUCLEOTIDE SEQUENCE [LARGE SCALE GENOMIC DNA]</scope>
    <source>
        <strain evidence="9 10">SKay4041</strain>
    </source>
</reference>
<dbReference type="EMBL" id="KZ301969">
    <property type="protein sequence ID" value="PFH54427.1"/>
    <property type="molecule type" value="Genomic_DNA"/>
</dbReference>
<keyword evidence="1" id="KW-0808">Transferase</keyword>
<dbReference type="PANTHER" id="PTHR42909">
    <property type="entry name" value="ZGC:136858"/>
    <property type="match status" value="1"/>
</dbReference>
<dbReference type="GO" id="GO:0005737">
    <property type="term" value="C:cytoplasm"/>
    <property type="evidence" value="ECO:0007669"/>
    <property type="project" value="TreeGrafter"/>
</dbReference>
<feature type="domain" description="Carbohydrate kinase PfkB" evidence="8">
    <location>
        <begin position="372"/>
        <end position="549"/>
    </location>
</feature>
<evidence type="ECO:0000256" key="6">
    <source>
        <dbReference type="ARBA" id="ARBA00023239"/>
    </source>
</evidence>
<dbReference type="Pfam" id="PF04227">
    <property type="entry name" value="Indigoidine_A"/>
    <property type="match status" value="1"/>
</dbReference>
<dbReference type="InterPro" id="IPR002173">
    <property type="entry name" value="Carboh/pur_kinase_PfkB_CS"/>
</dbReference>
<accession>A0A2A9P0D5</accession>
<dbReference type="Pfam" id="PF00294">
    <property type="entry name" value="PfkB"/>
    <property type="match status" value="2"/>
</dbReference>
<dbReference type="HAMAP" id="MF_01876">
    <property type="entry name" value="PsiMP_glycosidase"/>
    <property type="match status" value="1"/>
</dbReference>
<evidence type="ECO:0000256" key="1">
    <source>
        <dbReference type="ARBA" id="ARBA00022679"/>
    </source>
</evidence>
<evidence type="ECO:0000256" key="5">
    <source>
        <dbReference type="ARBA" id="ARBA00023211"/>
    </source>
</evidence>
<organism evidence="9 10">
    <name type="scientific">Amanita thiersii Skay4041</name>
    <dbReference type="NCBI Taxonomy" id="703135"/>
    <lineage>
        <taxon>Eukaryota</taxon>
        <taxon>Fungi</taxon>
        <taxon>Dikarya</taxon>
        <taxon>Basidiomycota</taxon>
        <taxon>Agaricomycotina</taxon>
        <taxon>Agaricomycetes</taxon>
        <taxon>Agaricomycetidae</taxon>
        <taxon>Agaricales</taxon>
        <taxon>Pluteineae</taxon>
        <taxon>Amanitaceae</taxon>
        <taxon>Amanita</taxon>
    </lineage>
</organism>
<proteinExistence type="inferred from homology"/>
<evidence type="ECO:0000313" key="10">
    <source>
        <dbReference type="Proteomes" id="UP000242287"/>
    </source>
</evidence>
<dbReference type="InterPro" id="IPR029056">
    <property type="entry name" value="Ribokinase-like"/>
</dbReference>
<dbReference type="InterPro" id="IPR007342">
    <property type="entry name" value="PsuG"/>
</dbReference>
<keyword evidence="3" id="KW-0418">Kinase</keyword>
<evidence type="ECO:0000256" key="2">
    <source>
        <dbReference type="ARBA" id="ARBA00022723"/>
    </source>
</evidence>
<dbReference type="OrthoDB" id="198885at2759"/>
<dbReference type="Gene3D" id="3.40.1190.20">
    <property type="match status" value="1"/>
</dbReference>